<keyword evidence="2" id="KW-0479">Metal-binding</keyword>
<dbReference type="Gene3D" id="1.20.5.4770">
    <property type="match status" value="1"/>
</dbReference>
<dbReference type="SUPFAM" id="SSF57716">
    <property type="entry name" value="Glucocorticoid receptor-like (DNA-binding domain)"/>
    <property type="match status" value="1"/>
</dbReference>
<dbReference type="GO" id="GO:0008270">
    <property type="term" value="F:zinc ion binding"/>
    <property type="evidence" value="ECO:0007669"/>
    <property type="project" value="UniProtKB-KW"/>
</dbReference>
<dbReference type="InterPro" id="IPR035896">
    <property type="entry name" value="AN1-like_Znf"/>
</dbReference>
<dbReference type="PANTHER" id="PTHR10634">
    <property type="entry name" value="AN1-TYPE ZINC FINGER PROTEIN"/>
    <property type="match status" value="1"/>
</dbReference>
<dbReference type="Pfam" id="PF01428">
    <property type="entry name" value="zf-AN1"/>
    <property type="match status" value="1"/>
</dbReference>
<evidence type="ECO:0000256" key="5">
    <source>
        <dbReference type="PROSITE-ProRule" id="PRU00449"/>
    </source>
</evidence>
<dbReference type="Gene3D" id="4.10.1110.10">
    <property type="entry name" value="AN1-like Zinc finger"/>
    <property type="match status" value="1"/>
</dbReference>
<evidence type="ECO:0000256" key="2">
    <source>
        <dbReference type="ARBA" id="ARBA00022723"/>
    </source>
</evidence>
<dbReference type="InterPro" id="IPR000058">
    <property type="entry name" value="Znf_AN1"/>
</dbReference>
<comment type="function">
    <text evidence="1">May be involved in environmental stress response.</text>
</comment>
<feature type="domain" description="A20-type" evidence="6">
    <location>
        <begin position="7"/>
        <end position="41"/>
    </location>
</feature>
<gene>
    <name evidence="8" type="ORF">RCOM_1498810</name>
</gene>
<evidence type="ECO:0000256" key="1">
    <source>
        <dbReference type="ARBA" id="ARBA00003732"/>
    </source>
</evidence>
<dbReference type="InterPro" id="IPR002653">
    <property type="entry name" value="Znf_A20"/>
</dbReference>
<dbReference type="SUPFAM" id="SSF118310">
    <property type="entry name" value="AN1-like Zinc finger"/>
    <property type="match status" value="1"/>
</dbReference>
<dbReference type="EMBL" id="EQ973773">
    <property type="protein sequence ID" value="EEF51504.1"/>
    <property type="molecule type" value="Genomic_DNA"/>
</dbReference>
<dbReference type="InterPro" id="IPR050652">
    <property type="entry name" value="AN1_A20_ZnFinger"/>
</dbReference>
<dbReference type="AlphaFoldDB" id="B9R9M7"/>
<dbReference type="eggNOG" id="KOG3173">
    <property type="taxonomic scope" value="Eukaryota"/>
</dbReference>
<evidence type="ECO:0000313" key="9">
    <source>
        <dbReference type="Proteomes" id="UP000008311"/>
    </source>
</evidence>
<keyword evidence="9" id="KW-1185">Reference proteome</keyword>
<keyword evidence="4" id="KW-0862">Zinc</keyword>
<dbReference type="SMART" id="SM00259">
    <property type="entry name" value="ZnF_A20"/>
    <property type="match status" value="1"/>
</dbReference>
<dbReference type="STRING" id="3988.B9R9M7"/>
<dbReference type="InParanoid" id="B9R9M7"/>
<feature type="domain" description="AN1-type" evidence="7">
    <location>
        <begin position="83"/>
        <end position="129"/>
    </location>
</feature>
<dbReference type="PROSITE" id="PS51036">
    <property type="entry name" value="ZF_A20"/>
    <property type="match status" value="1"/>
</dbReference>
<reference evidence="9" key="1">
    <citation type="journal article" date="2010" name="Nat. Biotechnol.">
        <title>Draft genome sequence of the oilseed species Ricinus communis.</title>
        <authorList>
            <person name="Chan A.P."/>
            <person name="Crabtree J."/>
            <person name="Zhao Q."/>
            <person name="Lorenzi H."/>
            <person name="Orvis J."/>
            <person name="Puiu D."/>
            <person name="Melake-Berhan A."/>
            <person name="Jones K.M."/>
            <person name="Redman J."/>
            <person name="Chen G."/>
            <person name="Cahoon E.B."/>
            <person name="Gedil M."/>
            <person name="Stanke M."/>
            <person name="Haas B.J."/>
            <person name="Wortman J.R."/>
            <person name="Fraser-Liggett C.M."/>
            <person name="Ravel J."/>
            <person name="Rabinowicz P.D."/>
        </authorList>
    </citation>
    <scope>NUCLEOTIDE SEQUENCE [LARGE SCALE GENOMIC DNA]</scope>
    <source>
        <strain evidence="9">cv. Hale</strain>
    </source>
</reference>
<sequence length="166" mass="17978">MDSPNSSVTPPSCARGCGFFGSAENRNMCSKCYTDYLKQEIIAKTNSAPEPSPASNSLSNKIATCINIKEAAAEEEETAKSVPVAKNRCESCNKKVGVTGFACRCGKVLCGTHRYPKEHCCTFDFKRADRDLLVKQNPLVKAKISHVLAKIANAGSQLLYPGQTRL</sequence>
<dbReference type="Pfam" id="PF01754">
    <property type="entry name" value="zf-A20"/>
    <property type="match status" value="1"/>
</dbReference>
<dbReference type="GO" id="GO:0003677">
    <property type="term" value="F:DNA binding"/>
    <property type="evidence" value="ECO:0007669"/>
    <property type="project" value="InterPro"/>
</dbReference>
<protein>
    <submittedName>
        <fullName evidence="8">Zinc finger protein, putative</fullName>
    </submittedName>
</protein>
<evidence type="ECO:0000256" key="4">
    <source>
        <dbReference type="ARBA" id="ARBA00022833"/>
    </source>
</evidence>
<name>B9R9M7_RICCO</name>
<dbReference type="SMART" id="SM00154">
    <property type="entry name" value="ZnF_AN1"/>
    <property type="match status" value="1"/>
</dbReference>
<evidence type="ECO:0000313" key="8">
    <source>
        <dbReference type="EMBL" id="EEF51504.1"/>
    </source>
</evidence>
<proteinExistence type="predicted"/>
<dbReference type="PANTHER" id="PTHR10634:SF124">
    <property type="entry name" value="ZINC FINGER A20 AND AN1 DOMAIN-CONTAINING STRESS-ASSOCIATED PROTEIN 8-RELATED"/>
    <property type="match status" value="1"/>
</dbReference>
<dbReference type="PROSITE" id="PS51039">
    <property type="entry name" value="ZF_AN1"/>
    <property type="match status" value="1"/>
</dbReference>
<keyword evidence="3 5" id="KW-0863">Zinc-finger</keyword>
<evidence type="ECO:0000259" key="6">
    <source>
        <dbReference type="PROSITE" id="PS51036"/>
    </source>
</evidence>
<organism evidence="8 9">
    <name type="scientific">Ricinus communis</name>
    <name type="common">Castor bean</name>
    <dbReference type="NCBI Taxonomy" id="3988"/>
    <lineage>
        <taxon>Eukaryota</taxon>
        <taxon>Viridiplantae</taxon>
        <taxon>Streptophyta</taxon>
        <taxon>Embryophyta</taxon>
        <taxon>Tracheophyta</taxon>
        <taxon>Spermatophyta</taxon>
        <taxon>Magnoliopsida</taxon>
        <taxon>eudicotyledons</taxon>
        <taxon>Gunneridae</taxon>
        <taxon>Pentapetalae</taxon>
        <taxon>rosids</taxon>
        <taxon>fabids</taxon>
        <taxon>Malpighiales</taxon>
        <taxon>Euphorbiaceae</taxon>
        <taxon>Acalyphoideae</taxon>
        <taxon>Acalypheae</taxon>
        <taxon>Ricinus</taxon>
    </lineage>
</organism>
<evidence type="ECO:0000256" key="3">
    <source>
        <dbReference type="ARBA" id="ARBA00022771"/>
    </source>
</evidence>
<accession>B9R9M7</accession>
<evidence type="ECO:0000259" key="7">
    <source>
        <dbReference type="PROSITE" id="PS51039"/>
    </source>
</evidence>
<dbReference type="Proteomes" id="UP000008311">
    <property type="component" value="Unassembled WGS sequence"/>
</dbReference>
<dbReference type="FunFam" id="4.10.1110.10:FF:000001">
    <property type="entry name" value="Zinc finger AN1-type containing 6"/>
    <property type="match status" value="1"/>
</dbReference>